<keyword evidence="8" id="KW-0325">Glycoprotein</keyword>
<keyword evidence="4" id="KW-0732">Signal</keyword>
<dbReference type="OrthoDB" id="1526598at2759"/>
<evidence type="ECO:0000256" key="6">
    <source>
        <dbReference type="ARBA" id="ARBA00022989"/>
    </source>
</evidence>
<evidence type="ECO:0008006" key="12">
    <source>
        <dbReference type="Google" id="ProtNLM"/>
    </source>
</evidence>
<gene>
    <name evidence="10" type="primary">106058728</name>
</gene>
<feature type="transmembrane region" description="Helical" evidence="9">
    <location>
        <begin position="561"/>
        <end position="583"/>
    </location>
</feature>
<evidence type="ECO:0000256" key="1">
    <source>
        <dbReference type="ARBA" id="ARBA00004167"/>
    </source>
</evidence>
<accession>A0A2C9KPV0</accession>
<dbReference type="VEuPathDB" id="VectorBase:BGLAX_041419"/>
<evidence type="ECO:0000256" key="8">
    <source>
        <dbReference type="ARBA" id="ARBA00023180"/>
    </source>
</evidence>
<dbReference type="SUPFAM" id="SSF52058">
    <property type="entry name" value="L domain-like"/>
    <property type="match status" value="2"/>
</dbReference>
<keyword evidence="5" id="KW-0677">Repeat</keyword>
<keyword evidence="6 9" id="KW-1133">Transmembrane helix</keyword>
<dbReference type="Pfam" id="PF00560">
    <property type="entry name" value="LRR_1"/>
    <property type="match status" value="1"/>
</dbReference>
<evidence type="ECO:0000313" key="10">
    <source>
        <dbReference type="EnsemblMetazoa" id="BGLB022219-PA"/>
    </source>
</evidence>
<dbReference type="KEGG" id="bgt:106058728"/>
<dbReference type="PANTHER" id="PTHR24365:SF541">
    <property type="entry name" value="PROTEIN TOLL-RELATED"/>
    <property type="match status" value="1"/>
</dbReference>
<dbReference type="Pfam" id="PF13855">
    <property type="entry name" value="LRR_8"/>
    <property type="match status" value="1"/>
</dbReference>
<dbReference type="Proteomes" id="UP000076420">
    <property type="component" value="Unassembled WGS sequence"/>
</dbReference>
<dbReference type="GO" id="GO:0005886">
    <property type="term" value="C:plasma membrane"/>
    <property type="evidence" value="ECO:0007669"/>
    <property type="project" value="TreeGrafter"/>
</dbReference>
<evidence type="ECO:0000256" key="7">
    <source>
        <dbReference type="ARBA" id="ARBA00023136"/>
    </source>
</evidence>
<evidence type="ECO:0000256" key="5">
    <source>
        <dbReference type="ARBA" id="ARBA00022737"/>
    </source>
</evidence>
<evidence type="ECO:0000256" key="9">
    <source>
        <dbReference type="SAM" id="Phobius"/>
    </source>
</evidence>
<evidence type="ECO:0000313" key="11">
    <source>
        <dbReference type="Proteomes" id="UP000076420"/>
    </source>
</evidence>
<dbReference type="InterPro" id="IPR001611">
    <property type="entry name" value="Leu-rich_rpt"/>
</dbReference>
<keyword evidence="7 9" id="KW-0472">Membrane</keyword>
<dbReference type="PROSITE" id="PS51450">
    <property type="entry name" value="LRR"/>
    <property type="match status" value="1"/>
</dbReference>
<protein>
    <recommendedName>
        <fullName evidence="12">TIR domain-containing protein</fullName>
    </recommendedName>
</protein>
<dbReference type="Gene3D" id="3.80.10.10">
    <property type="entry name" value="Ribonuclease Inhibitor"/>
    <property type="match status" value="3"/>
</dbReference>
<dbReference type="PANTHER" id="PTHR24365">
    <property type="entry name" value="TOLL-LIKE RECEPTOR"/>
    <property type="match status" value="1"/>
</dbReference>
<dbReference type="GO" id="GO:0038023">
    <property type="term" value="F:signaling receptor activity"/>
    <property type="evidence" value="ECO:0007669"/>
    <property type="project" value="TreeGrafter"/>
</dbReference>
<dbReference type="VEuPathDB" id="VectorBase:BGLB022219"/>
<dbReference type="EnsemblMetazoa" id="BGLB022219-RA">
    <property type="protein sequence ID" value="BGLB022219-PA"/>
    <property type="gene ID" value="BGLB022219"/>
</dbReference>
<evidence type="ECO:0000256" key="4">
    <source>
        <dbReference type="ARBA" id="ARBA00022729"/>
    </source>
</evidence>
<evidence type="ECO:0000256" key="3">
    <source>
        <dbReference type="ARBA" id="ARBA00022692"/>
    </source>
</evidence>
<dbReference type="SMART" id="SM00369">
    <property type="entry name" value="LRR_TYP"/>
    <property type="match status" value="4"/>
</dbReference>
<dbReference type="InterPro" id="IPR032675">
    <property type="entry name" value="LRR_dom_sf"/>
</dbReference>
<proteinExistence type="predicted"/>
<organism evidence="10 11">
    <name type="scientific">Biomphalaria glabrata</name>
    <name type="common">Bloodfluke planorb</name>
    <name type="synonym">Freshwater snail</name>
    <dbReference type="NCBI Taxonomy" id="6526"/>
    <lineage>
        <taxon>Eukaryota</taxon>
        <taxon>Metazoa</taxon>
        <taxon>Spiralia</taxon>
        <taxon>Lophotrochozoa</taxon>
        <taxon>Mollusca</taxon>
        <taxon>Gastropoda</taxon>
        <taxon>Heterobranchia</taxon>
        <taxon>Euthyneura</taxon>
        <taxon>Panpulmonata</taxon>
        <taxon>Hygrophila</taxon>
        <taxon>Lymnaeoidea</taxon>
        <taxon>Planorbidae</taxon>
        <taxon>Biomphalaria</taxon>
    </lineage>
</organism>
<name>A0A2C9KPV0_BIOGL</name>
<evidence type="ECO:0000256" key="2">
    <source>
        <dbReference type="ARBA" id="ARBA00022614"/>
    </source>
</evidence>
<dbReference type="AlphaFoldDB" id="A0A2C9KPV0"/>
<keyword evidence="2" id="KW-0433">Leucine-rich repeat</keyword>
<keyword evidence="3 9" id="KW-0812">Transmembrane</keyword>
<sequence>MTECNCSRLGLIRVPDYLPVSVMFLDLSFNQILTIVNCSFCNYTDLTELNLSNNIIDLLTIETFSRLFKLKRLNLAGNNLNYVMSTFPEGVFSDLISLTTLYLHYNAKDCESSCSYPDSTLSELTQLETLSLDGISPFILGPKFKDLINLRNLTFSMEICNIDALTSTTFLNVGQITSLNLTNCNILGLKVSNNTFTPLVHLNSLDVSNNNKLRVKHLFRVLRSIQTYNITELKFNYVEPFYSTSIIIDDIILEGLPRSLKILEGKGNHFETIRDGLLQKFPTNLTYVDLENNNFFFGAYLRDLHCLENLEVLKLSKRYENGDVASRSGNDLSKFQVVNDCSRTLPFPCFMFPPKLKYLYMVGGNLKGSIRNLFFSPNNSLIGIKLVNNYFPSLIGPLEPYFSLMELNVSKRNKLQTLDLSGNAITKMHADIFAGLTNLRILYFEINSMWIFHLNIGHMMNLQYVHMRHSQISSFSLEVRQHIDVLCRNKSRVVEIDLSLNPIRCDCDNYDFIQWMVSSRAFDPTFADYICQYADSSFKNITDAYEETLRELQRKRTDNSLTLLFVIAATFIMVAFVIAGIIYRFRWKLRYIYYATYLKLKHSEQEHHGQFRYDVFISYAHQDEEFILKDVYP</sequence>
<comment type="subcellular location">
    <subcellularLocation>
        <location evidence="1">Membrane</location>
        <topology evidence="1">Single-pass membrane protein</topology>
    </subcellularLocation>
</comment>
<dbReference type="STRING" id="6526.A0A2C9KPV0"/>
<dbReference type="InterPro" id="IPR003591">
    <property type="entry name" value="Leu-rich_rpt_typical-subtyp"/>
</dbReference>
<dbReference type="GO" id="GO:0007165">
    <property type="term" value="P:signal transduction"/>
    <property type="evidence" value="ECO:0007669"/>
    <property type="project" value="TreeGrafter"/>
</dbReference>
<reference evidence="10" key="1">
    <citation type="submission" date="2020-05" db="UniProtKB">
        <authorList>
            <consortium name="EnsemblMetazoa"/>
        </authorList>
    </citation>
    <scope>IDENTIFICATION</scope>
    <source>
        <strain evidence="10">BB02</strain>
    </source>
</reference>